<organism evidence="1 2">
    <name type="scientific">Eleusine coracana subsp. coracana</name>
    <dbReference type="NCBI Taxonomy" id="191504"/>
    <lineage>
        <taxon>Eukaryota</taxon>
        <taxon>Viridiplantae</taxon>
        <taxon>Streptophyta</taxon>
        <taxon>Embryophyta</taxon>
        <taxon>Tracheophyta</taxon>
        <taxon>Spermatophyta</taxon>
        <taxon>Magnoliopsida</taxon>
        <taxon>Liliopsida</taxon>
        <taxon>Poales</taxon>
        <taxon>Poaceae</taxon>
        <taxon>PACMAD clade</taxon>
        <taxon>Chloridoideae</taxon>
        <taxon>Cynodonteae</taxon>
        <taxon>Eleusininae</taxon>
        <taxon>Eleusine</taxon>
    </lineage>
</organism>
<reference evidence="1" key="1">
    <citation type="journal article" date="2018" name="DNA Res.">
        <title>Multiple hybrid de novo genome assembly of finger millet, an orphan allotetraploid crop.</title>
        <authorList>
            <person name="Hatakeyama M."/>
            <person name="Aluri S."/>
            <person name="Balachadran M.T."/>
            <person name="Sivarajan S.R."/>
            <person name="Patrignani A."/>
            <person name="Gruter S."/>
            <person name="Poveda L."/>
            <person name="Shimizu-Inatsugi R."/>
            <person name="Baeten J."/>
            <person name="Francoijs K.J."/>
            <person name="Nataraja K.N."/>
            <person name="Reddy Y.A.N."/>
            <person name="Phadnis S."/>
            <person name="Ravikumar R.L."/>
            <person name="Schlapbach R."/>
            <person name="Sreeman S.M."/>
            <person name="Shimizu K.K."/>
        </authorList>
    </citation>
    <scope>NUCLEOTIDE SEQUENCE</scope>
</reference>
<sequence>MSQFVLHYPDSPTFCMGDLNNIMHVNEKCSPTAARIHNFCCLVKKCGFFDLGYNGPAYT</sequence>
<proteinExistence type="predicted"/>
<evidence type="ECO:0000313" key="2">
    <source>
        <dbReference type="Proteomes" id="UP001054889"/>
    </source>
</evidence>
<comment type="caution">
    <text evidence="1">The sequence shown here is derived from an EMBL/GenBank/DDBJ whole genome shotgun (WGS) entry which is preliminary data.</text>
</comment>
<reference evidence="1" key="2">
    <citation type="submission" date="2021-12" db="EMBL/GenBank/DDBJ databases">
        <title>Resequencing data analysis of finger millet.</title>
        <authorList>
            <person name="Hatakeyama M."/>
            <person name="Aluri S."/>
            <person name="Balachadran M.T."/>
            <person name="Sivarajan S.R."/>
            <person name="Poveda L."/>
            <person name="Shimizu-Inatsugi R."/>
            <person name="Schlapbach R."/>
            <person name="Sreeman S.M."/>
            <person name="Shimizu K.K."/>
        </authorList>
    </citation>
    <scope>NUCLEOTIDE SEQUENCE</scope>
</reference>
<keyword evidence="2" id="KW-1185">Reference proteome</keyword>
<dbReference type="AlphaFoldDB" id="A0AAV5E7Y7"/>
<dbReference type="EMBL" id="BQKI01000073">
    <property type="protein sequence ID" value="GJN18567.1"/>
    <property type="molecule type" value="Genomic_DNA"/>
</dbReference>
<evidence type="ECO:0000313" key="1">
    <source>
        <dbReference type="EMBL" id="GJN18567.1"/>
    </source>
</evidence>
<protein>
    <submittedName>
        <fullName evidence="1">Uncharacterized protein</fullName>
    </submittedName>
</protein>
<gene>
    <name evidence="1" type="primary">gb05739</name>
    <name evidence="1" type="ORF">PR202_gb05739</name>
</gene>
<dbReference type="Proteomes" id="UP001054889">
    <property type="component" value="Unassembled WGS sequence"/>
</dbReference>
<accession>A0AAV5E7Y7</accession>
<name>A0AAV5E7Y7_ELECO</name>